<dbReference type="Pfam" id="PF06978">
    <property type="entry name" value="POP1_N"/>
    <property type="match status" value="2"/>
</dbReference>
<evidence type="ECO:0000256" key="2">
    <source>
        <dbReference type="ARBA" id="ARBA00022694"/>
    </source>
</evidence>
<dbReference type="InterPro" id="IPR012590">
    <property type="entry name" value="POPLD_dom"/>
</dbReference>
<dbReference type="Proteomes" id="UP000694920">
    <property type="component" value="Unplaced"/>
</dbReference>
<comment type="subcellular location">
    <subcellularLocation>
        <location evidence="1">Nucleus</location>
    </subcellularLocation>
</comment>
<evidence type="ECO:0000256" key="4">
    <source>
        <dbReference type="SAM" id="MobiDB-lite"/>
    </source>
</evidence>
<evidence type="ECO:0000313" key="9">
    <source>
        <dbReference type="RefSeq" id="XP_015596300.1"/>
    </source>
</evidence>
<protein>
    <submittedName>
        <fullName evidence="9">Ribonucleases P/MRP protein subunit POP1</fullName>
    </submittedName>
</protein>
<dbReference type="InterPro" id="IPR055079">
    <property type="entry name" value="POP1_C"/>
</dbReference>
<dbReference type="GeneID" id="107268234"/>
<dbReference type="GO" id="GO:0001682">
    <property type="term" value="P:tRNA 5'-leader removal"/>
    <property type="evidence" value="ECO:0007669"/>
    <property type="project" value="InterPro"/>
</dbReference>
<name>A0AAJ7FKH6_CEPCN</name>
<dbReference type="GO" id="GO:0000172">
    <property type="term" value="C:ribonuclease MRP complex"/>
    <property type="evidence" value="ECO:0007669"/>
    <property type="project" value="InterPro"/>
</dbReference>
<dbReference type="Pfam" id="PF22770">
    <property type="entry name" value="POP1_C"/>
    <property type="match status" value="1"/>
</dbReference>
<keyword evidence="3" id="KW-0539">Nucleus</keyword>
<evidence type="ECO:0000259" key="7">
    <source>
        <dbReference type="Pfam" id="PF22770"/>
    </source>
</evidence>
<evidence type="ECO:0000256" key="3">
    <source>
        <dbReference type="ARBA" id="ARBA00023242"/>
    </source>
</evidence>
<keyword evidence="8" id="KW-1185">Reference proteome</keyword>
<dbReference type="GO" id="GO:0005655">
    <property type="term" value="C:nucleolar ribonuclease P complex"/>
    <property type="evidence" value="ECO:0007669"/>
    <property type="project" value="InterPro"/>
</dbReference>
<dbReference type="Pfam" id="PF08170">
    <property type="entry name" value="POPLD"/>
    <property type="match status" value="1"/>
</dbReference>
<evidence type="ECO:0000256" key="1">
    <source>
        <dbReference type="ARBA" id="ARBA00004123"/>
    </source>
</evidence>
<dbReference type="PANTHER" id="PTHR22731:SF3">
    <property type="entry name" value="RIBONUCLEASES P_MRP PROTEIN SUBUNIT POP1"/>
    <property type="match status" value="1"/>
</dbReference>
<evidence type="ECO:0000259" key="5">
    <source>
        <dbReference type="Pfam" id="PF06978"/>
    </source>
</evidence>
<feature type="domain" description="Pop1 N-terminal" evidence="5">
    <location>
        <begin position="27"/>
        <end position="102"/>
    </location>
</feature>
<accession>A0AAJ7FKH6</accession>
<dbReference type="RefSeq" id="XP_015596300.1">
    <property type="nucleotide sequence ID" value="XM_015740814.2"/>
</dbReference>
<dbReference type="KEGG" id="ccin:107268234"/>
<dbReference type="CTD" id="10940"/>
<proteinExistence type="predicted"/>
<gene>
    <name evidence="9" type="primary">LOC107268234</name>
</gene>
<feature type="domain" description="Pop1 N-terminal" evidence="5">
    <location>
        <begin position="107"/>
        <end position="174"/>
    </location>
</feature>
<evidence type="ECO:0000313" key="8">
    <source>
        <dbReference type="Proteomes" id="UP000694920"/>
    </source>
</evidence>
<feature type="domain" description="POPLD" evidence="6">
    <location>
        <begin position="541"/>
        <end position="632"/>
    </location>
</feature>
<feature type="compositionally biased region" description="Basic residues" evidence="4">
    <location>
        <begin position="90"/>
        <end position="102"/>
    </location>
</feature>
<reference evidence="9" key="1">
    <citation type="submission" date="2025-08" db="UniProtKB">
        <authorList>
            <consortium name="RefSeq"/>
        </authorList>
    </citation>
    <scope>IDENTIFICATION</scope>
</reference>
<keyword evidence="2" id="KW-0819">tRNA processing</keyword>
<dbReference type="InterPro" id="IPR039182">
    <property type="entry name" value="Pop1"/>
</dbReference>
<dbReference type="AlphaFoldDB" id="A0AAJ7FKH6"/>
<evidence type="ECO:0000259" key="6">
    <source>
        <dbReference type="Pfam" id="PF08170"/>
    </source>
</evidence>
<feature type="region of interest" description="Disordered" evidence="4">
    <location>
        <begin position="69"/>
        <end position="102"/>
    </location>
</feature>
<feature type="domain" description="POP1 C-terminal" evidence="7">
    <location>
        <begin position="698"/>
        <end position="893"/>
    </location>
</feature>
<dbReference type="InterPro" id="IPR009723">
    <property type="entry name" value="Pop1_N"/>
</dbReference>
<dbReference type="PANTHER" id="PTHR22731">
    <property type="entry name" value="RIBONUCLEASES P/MRP PROTEIN SUBUNIT POP1"/>
    <property type="match status" value="1"/>
</dbReference>
<organism evidence="8 9">
    <name type="scientific">Cephus cinctus</name>
    <name type="common">Wheat stem sawfly</name>
    <dbReference type="NCBI Taxonomy" id="211228"/>
    <lineage>
        <taxon>Eukaryota</taxon>
        <taxon>Metazoa</taxon>
        <taxon>Ecdysozoa</taxon>
        <taxon>Arthropoda</taxon>
        <taxon>Hexapoda</taxon>
        <taxon>Insecta</taxon>
        <taxon>Pterygota</taxon>
        <taxon>Neoptera</taxon>
        <taxon>Endopterygota</taxon>
        <taxon>Hymenoptera</taxon>
        <taxon>Cephoidea</taxon>
        <taxon>Cephidae</taxon>
        <taxon>Cephus</taxon>
    </lineage>
</organism>
<sequence length="895" mass="104445">MDEKKQFDKFLGGEEELPRDVPMLRLVASRASEIAAMNYSIENPQQTKLIFQKLPVHMRRRIMSHNAKRMPRRLREAHTRQMAKSGLPPKNKRPSRKYRRRPRNLLLEYNRRQRDKVWLETHIWHAKRFHMTEKWGYKIPNFPNDRCFRANYRAIAKHCLIQDISYYSCIEITGPLSFLIDTLKRHCNTNELTFGAKVYLSGTREGNLMFYKEDGYPKFPIGNVNFLWKPPDDSLLKTIWIWVHPCFYTDFISAVIASFKFELNSLQTDNMVDISETVVESERNDSKIIAKKKAAVENNCFSKHVEYHNGTNCTMILLNHRLNRFRLCGPLALDIITNALRLPNLELIKELPEQEQSQVKTNVEEETTMEVVEISTEVDTESKESSGTTAKKSWFNEYHRKKENIEYFKVQQELFDVLKDLKSPNQLPPNIVIALTVLDPRFFMPQTRTRSERNNKVSDRIPMPPTLANRSPIWESDVRKFVETNLKSTTQINKLRSKNLVPGVSNDDNYNENIISKIPILLLQRPGCFTDKKCLGFTSAIDIIIPAGWAMPFWLSFILRCARPGGLKESKSIILENLDLNSPNFNSPDTSAYVREALNTKLEMMERYFRYPPNRRVNFVKLGISSPFYCEWKILMREWTDMDDFYVLRNKNLLSHLETSISNRKSMLGKNKNRKGRKFNVQSTITPLDKTLFPDDNCLIPVKISIEKRGCPKNFSVICLPSTDDLKNYENNNNWSGPVQSIQKDPNENKRKLLRRGHLAILKRLRRQRVRRKRKLENRQNILQEKGSDINLVEIMKRVRRKTIKPNRGIIEKQAQVMSSLYLPKCTKVKNSCDREVMGYVVQGDFSFTESKGIGLGYVVLPSLFSLTDKGNNIVLVRNTTTRQYRIARLEILIT</sequence>